<proteinExistence type="predicted"/>
<feature type="signal peptide" evidence="1">
    <location>
        <begin position="1"/>
        <end position="22"/>
    </location>
</feature>
<dbReference type="GeneTree" id="ENSGT01110000271619"/>
<feature type="chain" id="PRO_5017276952" description="Secreted protein" evidence="1">
    <location>
        <begin position="23"/>
        <end position="73"/>
    </location>
</feature>
<organism evidence="2 3">
    <name type="scientific">Xiphophorus couchianus</name>
    <name type="common">Monterrey platyfish</name>
    <dbReference type="NCBI Taxonomy" id="32473"/>
    <lineage>
        <taxon>Eukaryota</taxon>
        <taxon>Metazoa</taxon>
        <taxon>Chordata</taxon>
        <taxon>Craniata</taxon>
        <taxon>Vertebrata</taxon>
        <taxon>Euteleostomi</taxon>
        <taxon>Actinopterygii</taxon>
        <taxon>Neopterygii</taxon>
        <taxon>Teleostei</taxon>
        <taxon>Neoteleostei</taxon>
        <taxon>Acanthomorphata</taxon>
        <taxon>Ovalentaria</taxon>
        <taxon>Atherinomorphae</taxon>
        <taxon>Cyprinodontiformes</taxon>
        <taxon>Poeciliidae</taxon>
        <taxon>Poeciliinae</taxon>
        <taxon>Xiphophorus</taxon>
    </lineage>
</organism>
<keyword evidence="1" id="KW-0732">Signal</keyword>
<dbReference type="AlphaFoldDB" id="A0A3B5KVB3"/>
<reference evidence="2" key="1">
    <citation type="submission" date="2025-08" db="UniProtKB">
        <authorList>
            <consortium name="Ensembl"/>
        </authorList>
    </citation>
    <scope>IDENTIFICATION</scope>
</reference>
<name>A0A3B5KVB3_9TELE</name>
<accession>A0A3B5KVB3</accession>
<reference evidence="2" key="2">
    <citation type="submission" date="2025-09" db="UniProtKB">
        <authorList>
            <consortium name="Ensembl"/>
        </authorList>
    </citation>
    <scope>IDENTIFICATION</scope>
</reference>
<sequence>MSKVHIEVIIVLFLFTRYPMHGHEWAYLLWPVGKRIHLGKVAYYSQAKTETHIQKRSAAEERWIDGNEGRKRR</sequence>
<evidence type="ECO:0000256" key="1">
    <source>
        <dbReference type="SAM" id="SignalP"/>
    </source>
</evidence>
<evidence type="ECO:0008006" key="4">
    <source>
        <dbReference type="Google" id="ProtNLM"/>
    </source>
</evidence>
<evidence type="ECO:0000313" key="2">
    <source>
        <dbReference type="Ensembl" id="ENSXCOP00000002462.1"/>
    </source>
</evidence>
<protein>
    <recommendedName>
        <fullName evidence="4">Secreted protein</fullName>
    </recommendedName>
</protein>
<evidence type="ECO:0000313" key="3">
    <source>
        <dbReference type="Proteomes" id="UP000261380"/>
    </source>
</evidence>
<dbReference type="Ensembl" id="ENSXCOT00000002496.1">
    <property type="protein sequence ID" value="ENSXCOP00000002462.1"/>
    <property type="gene ID" value="ENSXCOG00000001966.1"/>
</dbReference>
<dbReference type="Proteomes" id="UP000261380">
    <property type="component" value="Unplaced"/>
</dbReference>
<keyword evidence="3" id="KW-1185">Reference proteome</keyword>